<reference evidence="2" key="1">
    <citation type="submission" date="2021-06" db="EMBL/GenBank/DDBJ databases">
        <authorList>
            <person name="Rolland C."/>
        </authorList>
    </citation>
    <scope>NUCLEOTIDE SEQUENCE</scope>
    <source>
        <strain evidence="2">347.936635</strain>
    </source>
</reference>
<keyword evidence="2" id="KW-0812">Transmembrane</keyword>
<gene>
    <name evidence="2" type="ORF">KOM_12_396</name>
</gene>
<keyword evidence="2" id="KW-0472">Membrane</keyword>
<protein>
    <submittedName>
        <fullName evidence="2">Transmembrane protein</fullName>
    </submittedName>
</protein>
<evidence type="ECO:0000313" key="2">
    <source>
        <dbReference type="EMBL" id="QYA18664.1"/>
    </source>
</evidence>
<feature type="compositionally biased region" description="Low complexity" evidence="1">
    <location>
        <begin position="43"/>
        <end position="60"/>
    </location>
</feature>
<sequence length="240" mass="26646">MADNLESIFDTVWSDLSETAFETKQLFDTDPNKLNPGKTRMVPQKMMQQQKQAPQQQQQANKAKPDSIERVDTQCASFYPPPQMVANYMANPNPAVNPVNGLPYYVAPPGWCIMPSVAGYPYGYPTHFQPIQQGPQQMILQPPAAQRVVNPNPQYGQPVPHSIGQMVINRPDISAVNNQQAALQQASSGANYHFLPLHQKQNMQVATDSKPDFWKETAVCVSVGVLTLIALDLLTQAKKM</sequence>
<feature type="region of interest" description="Disordered" evidence="1">
    <location>
        <begin position="28"/>
        <end position="69"/>
    </location>
</feature>
<organism evidence="2">
    <name type="scientific">Clandestinovirus</name>
    <dbReference type="NCBI Taxonomy" id="2831644"/>
    <lineage>
        <taxon>Viruses</taxon>
    </lineage>
</organism>
<name>A0A8F8KR66_9VIRU</name>
<accession>A0A8F8KR66</accession>
<proteinExistence type="predicted"/>
<dbReference type="EMBL" id="MZ420154">
    <property type="protein sequence ID" value="QYA18664.1"/>
    <property type="molecule type" value="Genomic_DNA"/>
</dbReference>
<evidence type="ECO:0000256" key="1">
    <source>
        <dbReference type="SAM" id="MobiDB-lite"/>
    </source>
</evidence>